<feature type="domain" description="4Fe-4S ferredoxin-type" evidence="4">
    <location>
        <begin position="35"/>
        <end position="64"/>
    </location>
</feature>
<dbReference type="Pfam" id="PF04432">
    <property type="entry name" value="FrhB_FdhB_C"/>
    <property type="match status" value="1"/>
</dbReference>
<dbReference type="PANTHER" id="PTHR43193:SF2">
    <property type="entry name" value="POLYFERREDOXIN PROTEIN FWDF"/>
    <property type="match status" value="1"/>
</dbReference>
<accession>A0A564SPZ2</accession>
<dbReference type="Gene3D" id="3.30.70.20">
    <property type="match status" value="1"/>
</dbReference>
<dbReference type="PROSITE" id="PS51379">
    <property type="entry name" value="4FE4S_FER_2"/>
    <property type="match status" value="2"/>
</dbReference>
<dbReference type="RefSeq" id="WP_144366440.1">
    <property type="nucleotide sequence ID" value="NZ_CABHNA010000026.1"/>
</dbReference>
<evidence type="ECO:0000259" key="4">
    <source>
        <dbReference type="PROSITE" id="PS51379"/>
    </source>
</evidence>
<dbReference type="SUPFAM" id="SSF54862">
    <property type="entry name" value="4Fe-4S ferredoxins"/>
    <property type="match status" value="1"/>
</dbReference>
<gene>
    <name evidence="5" type="ORF">RTSSTS7063_00019</name>
</gene>
<protein>
    <submittedName>
        <fullName evidence="5">F420H2 dehydrogenase subunit F</fullName>
    </submittedName>
</protein>
<dbReference type="PANTHER" id="PTHR43193">
    <property type="match status" value="1"/>
</dbReference>
<dbReference type="AlphaFoldDB" id="A0A564SPZ2"/>
<dbReference type="InterPro" id="IPR052977">
    <property type="entry name" value="Polyferredoxin-like_ET"/>
</dbReference>
<reference evidence="5 6" key="1">
    <citation type="submission" date="2019-07" db="EMBL/GenBank/DDBJ databases">
        <authorList>
            <person name="Hibberd C M."/>
            <person name="Gehrig L. J."/>
            <person name="Chang H.-W."/>
            <person name="Venkatesh S."/>
        </authorList>
    </citation>
    <scope>NUCLEOTIDE SEQUENCE [LARGE SCALE GENOMIC DNA]</scope>
    <source>
        <strain evidence="5">Ruminococcus_torques_SSTS_Bg7063</strain>
    </source>
</reference>
<dbReference type="InterPro" id="IPR007525">
    <property type="entry name" value="FrhB_FdhB_C"/>
</dbReference>
<evidence type="ECO:0000256" key="3">
    <source>
        <dbReference type="ARBA" id="ARBA00023014"/>
    </source>
</evidence>
<keyword evidence="2" id="KW-0408">Iron</keyword>
<dbReference type="GO" id="GO:0046872">
    <property type="term" value="F:metal ion binding"/>
    <property type="evidence" value="ECO:0007669"/>
    <property type="project" value="UniProtKB-KW"/>
</dbReference>
<dbReference type="InterPro" id="IPR017900">
    <property type="entry name" value="4Fe4S_Fe_S_CS"/>
</dbReference>
<dbReference type="GO" id="GO:0051536">
    <property type="term" value="F:iron-sulfur cluster binding"/>
    <property type="evidence" value="ECO:0007669"/>
    <property type="project" value="UniProtKB-KW"/>
</dbReference>
<sequence length="393" mass="45258">MEIFSTKEDCCGCTACASICAKNAIEMVKDEEGFLYPHIDTEKCVNCGLCAKVCPVKNNRVEKFTKQKAFIVRSHNEENVNASTSGGFFLPIAEWFIDQGGYVVGVCYDNKLNVIHKITNKKEELIDFRGSKYVQSNLADTFSKIRKLLNSNQKVLFSGTPCQVAGLKQYLRGNDQNLWCIDVVCHGVPSPKLWEKYISEMRTEYESNIKDIKFRSKVMGYHTGNMEIHFENGKHYYNTARTDMMLSCFFGEISSRPSCYHCRFKNIQHVSDFTIYDCWSYSKITGKKDDDKGWTHLIVQSEKGLETFEQLKECYEFVEADIRKGVNLDGSMIEKSAKPHPKRAEFYRDFDTETLSEHVKKYGLITKRDYAIDAIKKILFKLHILQFAKNLKG</sequence>
<keyword evidence="3" id="KW-0411">Iron-sulfur</keyword>
<dbReference type="InterPro" id="IPR017896">
    <property type="entry name" value="4Fe4S_Fe-S-bd"/>
</dbReference>
<keyword evidence="1" id="KW-0479">Metal-binding</keyword>
<proteinExistence type="predicted"/>
<dbReference type="Pfam" id="PF12838">
    <property type="entry name" value="Fer4_7"/>
    <property type="match status" value="1"/>
</dbReference>
<keyword evidence="6" id="KW-1185">Reference proteome</keyword>
<name>A0A564SPZ2_9FIRM</name>
<dbReference type="Proteomes" id="UP000363661">
    <property type="component" value="Unassembled WGS sequence"/>
</dbReference>
<organism evidence="5 6">
    <name type="scientific">[Ruminococcus] torques</name>
    <dbReference type="NCBI Taxonomy" id="33039"/>
    <lineage>
        <taxon>Bacteria</taxon>
        <taxon>Bacillati</taxon>
        <taxon>Bacillota</taxon>
        <taxon>Clostridia</taxon>
        <taxon>Lachnospirales</taxon>
        <taxon>Lachnospiraceae</taxon>
        <taxon>Mediterraneibacter</taxon>
    </lineage>
</organism>
<dbReference type="EMBL" id="CABHNA010000026">
    <property type="protein sequence ID" value="VUW96888.1"/>
    <property type="molecule type" value="Genomic_DNA"/>
</dbReference>
<evidence type="ECO:0000256" key="2">
    <source>
        <dbReference type="ARBA" id="ARBA00023004"/>
    </source>
</evidence>
<evidence type="ECO:0000256" key="1">
    <source>
        <dbReference type="ARBA" id="ARBA00022723"/>
    </source>
</evidence>
<evidence type="ECO:0000313" key="5">
    <source>
        <dbReference type="EMBL" id="VUW96888.1"/>
    </source>
</evidence>
<feature type="domain" description="4Fe-4S ferredoxin-type" evidence="4">
    <location>
        <begin position="1"/>
        <end position="30"/>
    </location>
</feature>
<dbReference type="PROSITE" id="PS00198">
    <property type="entry name" value="4FE4S_FER_1"/>
    <property type="match status" value="1"/>
</dbReference>
<evidence type="ECO:0000313" key="6">
    <source>
        <dbReference type="Proteomes" id="UP000363661"/>
    </source>
</evidence>